<dbReference type="PROSITE" id="PS50005">
    <property type="entry name" value="TPR"/>
    <property type="match status" value="3"/>
</dbReference>
<reference evidence="5" key="1">
    <citation type="submission" date="2022-08" db="EMBL/GenBank/DDBJ databases">
        <title>Novel Bdellovibrio Species Isolated from Svalbard: Designation Bdellovibrio svalbardensis.</title>
        <authorList>
            <person name="Mitchell R.J."/>
            <person name="Choi S.Y."/>
        </authorList>
    </citation>
    <scope>NUCLEOTIDE SEQUENCE</scope>
    <source>
        <strain evidence="5">PAP01</strain>
    </source>
</reference>
<feature type="repeat" description="TPR" evidence="3">
    <location>
        <begin position="133"/>
        <end position="166"/>
    </location>
</feature>
<dbReference type="InterPro" id="IPR019734">
    <property type="entry name" value="TPR_rpt"/>
</dbReference>
<evidence type="ECO:0000313" key="6">
    <source>
        <dbReference type="Proteomes" id="UP001152321"/>
    </source>
</evidence>
<name>A0ABT6DGM2_9BACT</name>
<protein>
    <submittedName>
        <fullName evidence="5">Tetratricopeptide repeat protein</fullName>
    </submittedName>
</protein>
<sequence length="253" mass="28922">MRKWIIALCSIPVVVSMMGCASTQNKEKADLYLRMGSSLIEEGNYPSALSALLKAQEYDPKNPLIMNNLGQVYFLRERYDLAEKQFRRAVTTQPNYTDARNNLSRVLIEEGKYADAEKELDIVLSDLTYGSADRAYINLGLAKFNQKQYPQAEQAFAKALKAKNDDCVASNYYGRSIFEQKDYGRAVEALDRAIGFCQKNLFDEPHYFSALAYYRLGDKSKASARFEELNKYYPDGKYREKAKGMLDLLRKGH</sequence>
<dbReference type="Pfam" id="PF13432">
    <property type="entry name" value="TPR_16"/>
    <property type="match status" value="2"/>
</dbReference>
<evidence type="ECO:0000256" key="1">
    <source>
        <dbReference type="ARBA" id="ARBA00022737"/>
    </source>
</evidence>
<dbReference type="PROSITE" id="PS51257">
    <property type="entry name" value="PROKAR_LIPOPROTEIN"/>
    <property type="match status" value="1"/>
</dbReference>
<feature type="signal peptide" evidence="4">
    <location>
        <begin position="1"/>
        <end position="21"/>
    </location>
</feature>
<gene>
    <name evidence="5" type="ORF">NWE73_01460</name>
</gene>
<feature type="repeat" description="TPR" evidence="3">
    <location>
        <begin position="29"/>
        <end position="62"/>
    </location>
</feature>
<feature type="chain" id="PRO_5047060605" evidence="4">
    <location>
        <begin position="22"/>
        <end position="253"/>
    </location>
</feature>
<dbReference type="PANTHER" id="PTHR45586">
    <property type="entry name" value="TPR REPEAT-CONTAINING PROTEIN PA4667"/>
    <property type="match status" value="1"/>
</dbReference>
<evidence type="ECO:0000313" key="5">
    <source>
        <dbReference type="EMBL" id="MDG0815011.1"/>
    </source>
</evidence>
<dbReference type="Pfam" id="PF13174">
    <property type="entry name" value="TPR_6"/>
    <property type="match status" value="1"/>
</dbReference>
<dbReference type="InterPro" id="IPR051012">
    <property type="entry name" value="CellSynth/LPSAsmb/PSIAsmb"/>
</dbReference>
<proteinExistence type="predicted"/>
<evidence type="ECO:0000256" key="2">
    <source>
        <dbReference type="ARBA" id="ARBA00022803"/>
    </source>
</evidence>
<keyword evidence="4" id="KW-0732">Signal</keyword>
<feature type="repeat" description="TPR" evidence="3">
    <location>
        <begin position="63"/>
        <end position="96"/>
    </location>
</feature>
<dbReference type="PANTHER" id="PTHR45586:SF1">
    <property type="entry name" value="LIPOPOLYSACCHARIDE ASSEMBLY PROTEIN B"/>
    <property type="match status" value="1"/>
</dbReference>
<dbReference type="Gene3D" id="1.25.40.10">
    <property type="entry name" value="Tetratricopeptide repeat domain"/>
    <property type="match status" value="2"/>
</dbReference>
<evidence type="ECO:0000256" key="4">
    <source>
        <dbReference type="SAM" id="SignalP"/>
    </source>
</evidence>
<dbReference type="RefSeq" id="WP_277576490.1">
    <property type="nucleotide sequence ID" value="NZ_JANRMI010000001.1"/>
</dbReference>
<keyword evidence="6" id="KW-1185">Reference proteome</keyword>
<dbReference type="SUPFAM" id="SSF48452">
    <property type="entry name" value="TPR-like"/>
    <property type="match status" value="1"/>
</dbReference>
<accession>A0ABT6DGM2</accession>
<keyword evidence="2 3" id="KW-0802">TPR repeat</keyword>
<dbReference type="InterPro" id="IPR011990">
    <property type="entry name" value="TPR-like_helical_dom_sf"/>
</dbReference>
<dbReference type="EMBL" id="JANRMI010000001">
    <property type="protein sequence ID" value="MDG0815011.1"/>
    <property type="molecule type" value="Genomic_DNA"/>
</dbReference>
<organism evidence="5 6">
    <name type="scientific">Bdellovibrio svalbardensis</name>
    <dbReference type="NCBI Taxonomy" id="2972972"/>
    <lineage>
        <taxon>Bacteria</taxon>
        <taxon>Pseudomonadati</taxon>
        <taxon>Bdellovibrionota</taxon>
        <taxon>Bdellovibrionia</taxon>
        <taxon>Bdellovibrionales</taxon>
        <taxon>Pseudobdellovibrionaceae</taxon>
        <taxon>Bdellovibrio</taxon>
    </lineage>
</organism>
<dbReference type="Proteomes" id="UP001152321">
    <property type="component" value="Unassembled WGS sequence"/>
</dbReference>
<evidence type="ECO:0000256" key="3">
    <source>
        <dbReference type="PROSITE-ProRule" id="PRU00339"/>
    </source>
</evidence>
<dbReference type="SMART" id="SM00028">
    <property type="entry name" value="TPR"/>
    <property type="match status" value="4"/>
</dbReference>
<comment type="caution">
    <text evidence="5">The sequence shown here is derived from an EMBL/GenBank/DDBJ whole genome shotgun (WGS) entry which is preliminary data.</text>
</comment>
<keyword evidence="1" id="KW-0677">Repeat</keyword>